<comment type="similarity">
    <text evidence="1 7">Belongs to the 5-formyltetrahydrofolate cyclo-ligase family.</text>
</comment>
<dbReference type="AlphaFoldDB" id="A0A811JW76"/>
<evidence type="ECO:0000256" key="6">
    <source>
        <dbReference type="PIRSR" id="PIRSR006806-1"/>
    </source>
</evidence>
<dbReference type="NCBIfam" id="TIGR02727">
    <property type="entry name" value="MTHFS_bact"/>
    <property type="match status" value="1"/>
</dbReference>
<dbReference type="GO" id="GO:0035999">
    <property type="term" value="P:tetrahydrofolate interconversion"/>
    <property type="evidence" value="ECO:0007669"/>
    <property type="project" value="TreeGrafter"/>
</dbReference>
<keyword evidence="3 6" id="KW-0067">ATP-binding</keyword>
<sequence length="191" mass="21747">MLRKEMAEKLAKISQEEIDRKSKIVFEKVKSSEWFIRSQRISVFVNTAGEIKTDEIIKLALLQNKEVFIPWFEKGNPRMFMVQLDTVKDFDNLKPTLWDIRQFESIDGKTTYDNTGPLHLILAPGVAFTTAGDRCGHGMGFYDKFFVEHTGKSYPNAPAPYKVALALSEQIIDKVPVDETDVKMDIVLAAD</sequence>
<dbReference type="SUPFAM" id="SSF100950">
    <property type="entry name" value="NagB/RpiA/CoA transferase-like"/>
    <property type="match status" value="1"/>
</dbReference>
<dbReference type="Proteomes" id="UP000614601">
    <property type="component" value="Unassembled WGS sequence"/>
</dbReference>
<dbReference type="OrthoDB" id="2015992at2759"/>
<dbReference type="GO" id="GO:0030272">
    <property type="term" value="F:5-formyltetrahydrofolate cyclo-ligase activity"/>
    <property type="evidence" value="ECO:0007669"/>
    <property type="project" value="UniProtKB-EC"/>
</dbReference>
<keyword evidence="7" id="KW-0460">Magnesium</keyword>
<protein>
    <recommendedName>
        <fullName evidence="5 7">5-formyltetrahydrofolate cyclo-ligase</fullName>
        <ecNumber evidence="5 7">6.3.3.2</ecNumber>
    </recommendedName>
</protein>
<feature type="binding site" evidence="6">
    <location>
        <begin position="134"/>
        <end position="142"/>
    </location>
    <ligand>
        <name>ATP</name>
        <dbReference type="ChEBI" id="CHEBI:30616"/>
    </ligand>
</feature>
<name>A0A811JW76_9BILA</name>
<dbReference type="PIRSF" id="PIRSF006806">
    <property type="entry name" value="FTHF_cligase"/>
    <property type="match status" value="1"/>
</dbReference>
<dbReference type="InterPro" id="IPR037171">
    <property type="entry name" value="NagB/RpiA_transferase-like"/>
</dbReference>
<evidence type="ECO:0000256" key="4">
    <source>
        <dbReference type="ARBA" id="ARBA00036539"/>
    </source>
</evidence>
<comment type="catalytic activity">
    <reaction evidence="4 7">
        <text>(6S)-5-formyl-5,6,7,8-tetrahydrofolate + ATP = (6R)-5,10-methenyltetrahydrofolate + ADP + phosphate</text>
        <dbReference type="Rhea" id="RHEA:10488"/>
        <dbReference type="ChEBI" id="CHEBI:30616"/>
        <dbReference type="ChEBI" id="CHEBI:43474"/>
        <dbReference type="ChEBI" id="CHEBI:57455"/>
        <dbReference type="ChEBI" id="CHEBI:57457"/>
        <dbReference type="ChEBI" id="CHEBI:456216"/>
        <dbReference type="EC" id="6.3.3.2"/>
    </reaction>
</comment>
<reference evidence="8" key="1">
    <citation type="submission" date="2020-09" db="EMBL/GenBank/DDBJ databases">
        <authorList>
            <person name="Kikuchi T."/>
        </authorList>
    </citation>
    <scope>NUCLEOTIDE SEQUENCE</scope>
    <source>
        <strain evidence="8">SH1</strain>
    </source>
</reference>
<evidence type="ECO:0000313" key="9">
    <source>
        <dbReference type="Proteomes" id="UP000614601"/>
    </source>
</evidence>
<evidence type="ECO:0000256" key="7">
    <source>
        <dbReference type="RuleBase" id="RU361279"/>
    </source>
</evidence>
<dbReference type="GO" id="GO:0005524">
    <property type="term" value="F:ATP binding"/>
    <property type="evidence" value="ECO:0007669"/>
    <property type="project" value="UniProtKB-KW"/>
</dbReference>
<dbReference type="Gene3D" id="3.40.50.10420">
    <property type="entry name" value="NagB/RpiA/CoA transferase-like"/>
    <property type="match status" value="1"/>
</dbReference>
<dbReference type="Pfam" id="PF01812">
    <property type="entry name" value="5-FTHF_cyc-lig"/>
    <property type="match status" value="1"/>
</dbReference>
<comment type="cofactor">
    <cofactor evidence="7">
        <name>Mg(2+)</name>
        <dbReference type="ChEBI" id="CHEBI:18420"/>
    </cofactor>
</comment>
<comment type="caution">
    <text evidence="8">The sequence shown here is derived from an EMBL/GenBank/DDBJ whole genome shotgun (WGS) entry which is preliminary data.</text>
</comment>
<dbReference type="GO" id="GO:0009396">
    <property type="term" value="P:folic acid-containing compound biosynthetic process"/>
    <property type="evidence" value="ECO:0007669"/>
    <property type="project" value="TreeGrafter"/>
</dbReference>
<evidence type="ECO:0000256" key="2">
    <source>
        <dbReference type="ARBA" id="ARBA00022741"/>
    </source>
</evidence>
<keyword evidence="7" id="KW-0479">Metal-binding</keyword>
<evidence type="ECO:0000313" key="8">
    <source>
        <dbReference type="EMBL" id="CAD5207775.1"/>
    </source>
</evidence>
<dbReference type="GO" id="GO:0005739">
    <property type="term" value="C:mitochondrion"/>
    <property type="evidence" value="ECO:0007669"/>
    <property type="project" value="TreeGrafter"/>
</dbReference>
<keyword evidence="9" id="KW-1185">Reference proteome</keyword>
<accession>A0A811JW76</accession>
<organism evidence="8 9">
    <name type="scientific">Bursaphelenchus okinawaensis</name>
    <dbReference type="NCBI Taxonomy" id="465554"/>
    <lineage>
        <taxon>Eukaryota</taxon>
        <taxon>Metazoa</taxon>
        <taxon>Ecdysozoa</taxon>
        <taxon>Nematoda</taxon>
        <taxon>Chromadorea</taxon>
        <taxon>Rhabditida</taxon>
        <taxon>Tylenchina</taxon>
        <taxon>Tylenchomorpha</taxon>
        <taxon>Aphelenchoidea</taxon>
        <taxon>Aphelenchoididae</taxon>
        <taxon>Bursaphelenchus</taxon>
    </lineage>
</organism>
<feature type="binding site" evidence="6">
    <location>
        <position position="45"/>
    </location>
    <ligand>
        <name>substrate</name>
    </ligand>
</feature>
<proteinExistence type="inferred from homology"/>
<dbReference type="EMBL" id="CAJFCW020000001">
    <property type="protein sequence ID" value="CAG9086611.1"/>
    <property type="molecule type" value="Genomic_DNA"/>
</dbReference>
<gene>
    <name evidence="8" type="ORF">BOKJ2_LOCUS2366</name>
</gene>
<keyword evidence="2 6" id="KW-0547">Nucleotide-binding</keyword>
<dbReference type="InterPro" id="IPR024185">
    <property type="entry name" value="FTHF_cligase-like_sf"/>
</dbReference>
<dbReference type="PANTHER" id="PTHR23407">
    <property type="entry name" value="ATPASE INHIBITOR/5-FORMYLTETRAHYDROFOLATE CYCLO-LIGASE"/>
    <property type="match status" value="1"/>
</dbReference>
<dbReference type="EMBL" id="CAJFDH010000001">
    <property type="protein sequence ID" value="CAD5207775.1"/>
    <property type="molecule type" value="Genomic_DNA"/>
</dbReference>
<evidence type="ECO:0000256" key="1">
    <source>
        <dbReference type="ARBA" id="ARBA00010638"/>
    </source>
</evidence>
<evidence type="ECO:0000256" key="3">
    <source>
        <dbReference type="ARBA" id="ARBA00022840"/>
    </source>
</evidence>
<feature type="binding site" evidence="6">
    <location>
        <position position="50"/>
    </location>
    <ligand>
        <name>substrate</name>
    </ligand>
</feature>
<dbReference type="Proteomes" id="UP000783686">
    <property type="component" value="Unassembled WGS sequence"/>
</dbReference>
<dbReference type="InterPro" id="IPR002698">
    <property type="entry name" value="FTHF_cligase"/>
</dbReference>
<dbReference type="PANTHER" id="PTHR23407:SF1">
    <property type="entry name" value="5-FORMYLTETRAHYDROFOLATE CYCLO-LIGASE"/>
    <property type="match status" value="1"/>
</dbReference>
<dbReference type="EC" id="6.3.3.2" evidence="5 7"/>
<dbReference type="GO" id="GO:0046872">
    <property type="term" value="F:metal ion binding"/>
    <property type="evidence" value="ECO:0007669"/>
    <property type="project" value="UniProtKB-KW"/>
</dbReference>
<evidence type="ECO:0000256" key="5">
    <source>
        <dbReference type="ARBA" id="ARBA00038966"/>
    </source>
</evidence>